<keyword evidence="5" id="KW-0804">Transcription</keyword>
<name>A0AA37Q9T7_9BACT</name>
<dbReference type="SUPFAM" id="SSF46894">
    <property type="entry name" value="C-terminal effector domain of the bipartite response regulators"/>
    <property type="match status" value="1"/>
</dbReference>
<dbReference type="InterPro" id="IPR039420">
    <property type="entry name" value="WalR-like"/>
</dbReference>
<evidence type="ECO:0000259" key="8">
    <source>
        <dbReference type="PROSITE" id="PS50110"/>
    </source>
</evidence>
<evidence type="ECO:0000259" key="7">
    <source>
        <dbReference type="PROSITE" id="PS50043"/>
    </source>
</evidence>
<keyword evidence="4" id="KW-0238">DNA-binding</keyword>
<keyword evidence="1 6" id="KW-0597">Phosphoprotein</keyword>
<evidence type="ECO:0000256" key="1">
    <source>
        <dbReference type="ARBA" id="ARBA00022553"/>
    </source>
</evidence>
<evidence type="ECO:0000256" key="2">
    <source>
        <dbReference type="ARBA" id="ARBA00023012"/>
    </source>
</evidence>
<feature type="domain" description="HTH luxR-type" evidence="7">
    <location>
        <begin position="161"/>
        <end position="226"/>
    </location>
</feature>
<dbReference type="EMBL" id="BRXS01000003">
    <property type="protein sequence ID" value="GLC25726.1"/>
    <property type="molecule type" value="Genomic_DNA"/>
</dbReference>
<gene>
    <name evidence="9" type="ORF">rosag_22390</name>
</gene>
<accession>A0AA37Q9T7</accession>
<keyword evidence="10" id="KW-1185">Reference proteome</keyword>
<dbReference type="SUPFAM" id="SSF52172">
    <property type="entry name" value="CheY-like"/>
    <property type="match status" value="1"/>
</dbReference>
<dbReference type="InterPro" id="IPR011006">
    <property type="entry name" value="CheY-like_superfamily"/>
</dbReference>
<dbReference type="CDD" id="cd17574">
    <property type="entry name" value="REC_OmpR"/>
    <property type="match status" value="1"/>
</dbReference>
<feature type="domain" description="Response regulatory" evidence="8">
    <location>
        <begin position="10"/>
        <end position="124"/>
    </location>
</feature>
<dbReference type="Gene3D" id="1.10.10.10">
    <property type="entry name" value="Winged helix-like DNA-binding domain superfamily/Winged helix DNA-binding domain"/>
    <property type="match status" value="1"/>
</dbReference>
<keyword evidence="2" id="KW-0902">Two-component regulatory system</keyword>
<evidence type="ECO:0000256" key="5">
    <source>
        <dbReference type="ARBA" id="ARBA00023163"/>
    </source>
</evidence>
<dbReference type="InterPro" id="IPR000792">
    <property type="entry name" value="Tscrpt_reg_LuxR_C"/>
</dbReference>
<dbReference type="PROSITE" id="PS50110">
    <property type="entry name" value="RESPONSE_REGULATORY"/>
    <property type="match status" value="1"/>
</dbReference>
<reference evidence="9" key="1">
    <citation type="submission" date="2022-08" db="EMBL/GenBank/DDBJ databases">
        <title>Draft genome sequencing of Roseisolibacter agri AW1220.</title>
        <authorList>
            <person name="Tobiishi Y."/>
            <person name="Tonouchi A."/>
        </authorList>
    </citation>
    <scope>NUCLEOTIDE SEQUENCE</scope>
    <source>
        <strain evidence="9">AW1220</strain>
    </source>
</reference>
<evidence type="ECO:0000313" key="10">
    <source>
        <dbReference type="Proteomes" id="UP001161325"/>
    </source>
</evidence>
<dbReference type="SMART" id="SM00421">
    <property type="entry name" value="HTH_LUXR"/>
    <property type="match status" value="1"/>
</dbReference>
<protein>
    <submittedName>
        <fullName evidence="9">Uncharacterized protein</fullName>
    </submittedName>
</protein>
<dbReference type="InterPro" id="IPR001789">
    <property type="entry name" value="Sig_transdc_resp-reg_receiver"/>
</dbReference>
<dbReference type="GO" id="GO:0032993">
    <property type="term" value="C:protein-DNA complex"/>
    <property type="evidence" value="ECO:0007669"/>
    <property type="project" value="TreeGrafter"/>
</dbReference>
<dbReference type="PANTHER" id="PTHR48111:SF1">
    <property type="entry name" value="TWO-COMPONENT RESPONSE REGULATOR ORR33"/>
    <property type="match status" value="1"/>
</dbReference>
<dbReference type="Gene3D" id="6.10.250.690">
    <property type="match status" value="1"/>
</dbReference>
<dbReference type="Gene3D" id="3.40.50.2300">
    <property type="match status" value="1"/>
</dbReference>
<evidence type="ECO:0000256" key="6">
    <source>
        <dbReference type="PROSITE-ProRule" id="PRU00169"/>
    </source>
</evidence>
<dbReference type="Proteomes" id="UP001161325">
    <property type="component" value="Unassembled WGS sequence"/>
</dbReference>
<dbReference type="PRINTS" id="PR00038">
    <property type="entry name" value="HTHLUXR"/>
</dbReference>
<feature type="modified residue" description="4-aspartylphosphate" evidence="6">
    <location>
        <position position="59"/>
    </location>
</feature>
<dbReference type="GO" id="GO:0006355">
    <property type="term" value="P:regulation of DNA-templated transcription"/>
    <property type="evidence" value="ECO:0007669"/>
    <property type="project" value="InterPro"/>
</dbReference>
<dbReference type="GO" id="GO:0000976">
    <property type="term" value="F:transcription cis-regulatory region binding"/>
    <property type="evidence" value="ECO:0007669"/>
    <property type="project" value="TreeGrafter"/>
</dbReference>
<evidence type="ECO:0000313" key="9">
    <source>
        <dbReference type="EMBL" id="GLC25726.1"/>
    </source>
</evidence>
<dbReference type="FunFam" id="3.40.50.2300:FF:000002">
    <property type="entry name" value="DNA-binding response regulator PhoP"/>
    <property type="match status" value="1"/>
</dbReference>
<dbReference type="InterPro" id="IPR036388">
    <property type="entry name" value="WH-like_DNA-bd_sf"/>
</dbReference>
<dbReference type="PANTHER" id="PTHR48111">
    <property type="entry name" value="REGULATOR OF RPOS"/>
    <property type="match status" value="1"/>
</dbReference>
<evidence type="ECO:0000256" key="4">
    <source>
        <dbReference type="ARBA" id="ARBA00023125"/>
    </source>
</evidence>
<organism evidence="9 10">
    <name type="scientific">Roseisolibacter agri</name>
    <dbReference type="NCBI Taxonomy" id="2014610"/>
    <lineage>
        <taxon>Bacteria</taxon>
        <taxon>Pseudomonadati</taxon>
        <taxon>Gemmatimonadota</taxon>
        <taxon>Gemmatimonadia</taxon>
        <taxon>Gemmatimonadales</taxon>
        <taxon>Gemmatimonadaceae</taxon>
        <taxon>Roseisolibacter</taxon>
    </lineage>
</organism>
<keyword evidence="3" id="KW-0805">Transcription regulation</keyword>
<dbReference type="PROSITE" id="PS50043">
    <property type="entry name" value="HTH_LUXR_2"/>
    <property type="match status" value="1"/>
</dbReference>
<dbReference type="GO" id="GO:0000156">
    <property type="term" value="F:phosphorelay response regulator activity"/>
    <property type="evidence" value="ECO:0007669"/>
    <property type="project" value="TreeGrafter"/>
</dbReference>
<evidence type="ECO:0000256" key="3">
    <source>
        <dbReference type="ARBA" id="ARBA00023015"/>
    </source>
</evidence>
<proteinExistence type="predicted"/>
<dbReference type="CDD" id="cd06170">
    <property type="entry name" value="LuxR_C_like"/>
    <property type="match status" value="1"/>
</dbReference>
<dbReference type="GO" id="GO:0005829">
    <property type="term" value="C:cytosol"/>
    <property type="evidence" value="ECO:0007669"/>
    <property type="project" value="TreeGrafter"/>
</dbReference>
<dbReference type="RefSeq" id="WP_284350187.1">
    <property type="nucleotide sequence ID" value="NZ_BRXS01000003.1"/>
</dbReference>
<dbReference type="AlphaFoldDB" id="A0AA37Q9T7"/>
<dbReference type="SMART" id="SM00448">
    <property type="entry name" value="REC"/>
    <property type="match status" value="1"/>
</dbReference>
<comment type="caution">
    <text evidence="9">The sequence shown here is derived from an EMBL/GenBank/DDBJ whole genome shotgun (WGS) entry which is preliminary data.</text>
</comment>
<dbReference type="Pfam" id="PF00072">
    <property type="entry name" value="Response_reg"/>
    <property type="match status" value="1"/>
</dbReference>
<dbReference type="Pfam" id="PF00196">
    <property type="entry name" value="GerE"/>
    <property type="match status" value="1"/>
</dbReference>
<dbReference type="InterPro" id="IPR016032">
    <property type="entry name" value="Sig_transdc_resp-reg_C-effctor"/>
</dbReference>
<sequence length="234" mass="24939">MTAPAPARARILVVEDHDDLAEALDINLTHAGHDVERVRDGREALLAVRARTPDLILLDLNLPRMDGFSVLDRLRNEGMWMPVLILSARGASADKVEGFRLGADDYVTKPFSVGELLGRVCALLRRAAATRAAEAALAQTPPEGTPVAAAPADVIGYSDEELVARFGLTLRQAAVARLLARGLTNPEIASALSISRFTARNHAEQVLAKIGVVSRGRVAAALRAAYDADQHSAA</sequence>